<keyword evidence="1" id="KW-0732">Signal</keyword>
<feature type="chain" id="PRO_5036743974" description="Outer membrane lipoprotein-sorting protein" evidence="1">
    <location>
        <begin position="18"/>
        <end position="256"/>
    </location>
</feature>
<comment type="caution">
    <text evidence="2">The sequence shown here is derived from an EMBL/GenBank/DDBJ whole genome shotgun (WGS) entry which is preliminary data.</text>
</comment>
<dbReference type="EMBL" id="BMKK01000001">
    <property type="protein sequence ID" value="GGD42084.1"/>
    <property type="molecule type" value="Genomic_DNA"/>
</dbReference>
<name>A0A916YEJ3_9BACT</name>
<accession>A0A916YEJ3</accession>
<evidence type="ECO:0000313" key="3">
    <source>
        <dbReference type="Proteomes" id="UP000609064"/>
    </source>
</evidence>
<dbReference type="Proteomes" id="UP000609064">
    <property type="component" value="Unassembled WGS sequence"/>
</dbReference>
<protein>
    <recommendedName>
        <fullName evidence="4">Outer membrane lipoprotein-sorting protein</fullName>
    </recommendedName>
</protein>
<dbReference type="RefSeq" id="WP_188763837.1">
    <property type="nucleotide sequence ID" value="NZ_BMKK01000001.1"/>
</dbReference>
<feature type="signal peptide" evidence="1">
    <location>
        <begin position="1"/>
        <end position="17"/>
    </location>
</feature>
<evidence type="ECO:0000313" key="2">
    <source>
        <dbReference type="EMBL" id="GGD42084.1"/>
    </source>
</evidence>
<evidence type="ECO:0000256" key="1">
    <source>
        <dbReference type="SAM" id="SignalP"/>
    </source>
</evidence>
<reference evidence="2" key="2">
    <citation type="submission" date="2020-09" db="EMBL/GenBank/DDBJ databases">
        <authorList>
            <person name="Sun Q."/>
            <person name="Zhou Y."/>
        </authorList>
    </citation>
    <scope>NUCLEOTIDE SEQUENCE</scope>
    <source>
        <strain evidence="2">CGMCC 1.15958</strain>
    </source>
</reference>
<organism evidence="2 3">
    <name type="scientific">Emticicia aquatilis</name>
    <dbReference type="NCBI Taxonomy" id="1537369"/>
    <lineage>
        <taxon>Bacteria</taxon>
        <taxon>Pseudomonadati</taxon>
        <taxon>Bacteroidota</taxon>
        <taxon>Cytophagia</taxon>
        <taxon>Cytophagales</taxon>
        <taxon>Leadbetterellaceae</taxon>
        <taxon>Emticicia</taxon>
    </lineage>
</organism>
<evidence type="ECO:0008006" key="4">
    <source>
        <dbReference type="Google" id="ProtNLM"/>
    </source>
</evidence>
<gene>
    <name evidence="2" type="ORF">GCM10011514_02550</name>
</gene>
<reference evidence="2" key="1">
    <citation type="journal article" date="2014" name="Int. J. Syst. Evol. Microbiol.">
        <title>Complete genome sequence of Corynebacterium casei LMG S-19264T (=DSM 44701T), isolated from a smear-ripened cheese.</title>
        <authorList>
            <consortium name="US DOE Joint Genome Institute (JGI-PGF)"/>
            <person name="Walter F."/>
            <person name="Albersmeier A."/>
            <person name="Kalinowski J."/>
            <person name="Ruckert C."/>
        </authorList>
    </citation>
    <scope>NUCLEOTIDE SEQUENCE</scope>
    <source>
        <strain evidence="2">CGMCC 1.15958</strain>
    </source>
</reference>
<proteinExistence type="predicted"/>
<keyword evidence="3" id="KW-1185">Reference proteome</keyword>
<sequence>MKKALIIITLLSNIAFAQEKKEEPKKNVNAKDEPSVQAAMIYNSLQRNEETGGGTGVVRTYDLRYEGMQGTPYFIDEWLSGQLVFTNGDAGKKSHLLKYNTQTKELLMKRPQGDSIIIFPNQITAFTINDVSKNVSYPFVKVENLKADGGTVPVCFLMVLYKNKSSLLKYVSKNILKANYQGGYSADRRYDSYVDNSQYFIRKTDNSLVKVKLKKSSVLDALEDKKVEIEAFIKKENLSFKNDIDVAKVLAYYDSL</sequence>
<dbReference type="AlphaFoldDB" id="A0A916YEJ3"/>